<evidence type="ECO:0000313" key="2">
    <source>
        <dbReference type="Proteomes" id="UP000008212"/>
    </source>
</evidence>
<accession>Q73N02</accession>
<organism evidence="1 2">
    <name type="scientific">Treponema denticola (strain ATCC 35405 / DSM 14222 / CIP 103919 / JCM 8153 / KCTC 15104)</name>
    <dbReference type="NCBI Taxonomy" id="243275"/>
    <lineage>
        <taxon>Bacteria</taxon>
        <taxon>Pseudomonadati</taxon>
        <taxon>Spirochaetota</taxon>
        <taxon>Spirochaetia</taxon>
        <taxon>Spirochaetales</taxon>
        <taxon>Treponemataceae</taxon>
        <taxon>Treponema</taxon>
    </lineage>
</organism>
<protein>
    <submittedName>
        <fullName evidence="1">Uncharacterized protein</fullName>
    </submittedName>
</protein>
<dbReference type="EMBL" id="AE017226">
    <property type="protein sequence ID" value="AAS11871.1"/>
    <property type="molecule type" value="Genomic_DNA"/>
</dbReference>
<proteinExistence type="predicted"/>
<dbReference type="PATRIC" id="fig|243275.7.peg.1302"/>
<dbReference type="STRING" id="243275.TDE_1354"/>
<dbReference type="AlphaFoldDB" id="Q73N02"/>
<keyword evidence="2" id="KW-1185">Reference proteome</keyword>
<sequence length="79" mass="9354">MTKSSLGVRLKIRRKTMDYSQFKPIKPTILRNPETIAYFCKCQMNPPTEEQKEVARKSVEQYSRFWDDIKKARKNAGKN</sequence>
<dbReference type="KEGG" id="tde:TDE_1354"/>
<reference evidence="1 2" key="1">
    <citation type="journal article" date="2004" name="Proc. Natl. Acad. Sci. U.S.A.">
        <title>Comparison of the genome of the oral pathogen Treponema denticola with other spirochete genomes.</title>
        <authorList>
            <person name="Seshadri R."/>
            <person name="Myers G.S."/>
            <person name="Tettelin H."/>
            <person name="Eisen J.A."/>
            <person name="Heidelberg J.F."/>
            <person name="Dodson R.J."/>
            <person name="Davidsen T.M."/>
            <person name="DeBoy R.T."/>
            <person name="Fouts D.E."/>
            <person name="Haft D.H."/>
            <person name="Selengut J."/>
            <person name="Ren Q."/>
            <person name="Brinkac L.M."/>
            <person name="Madupu R."/>
            <person name="Kolonay J."/>
            <person name="Durkin S.A."/>
            <person name="Daugherty S.C."/>
            <person name="Shetty J."/>
            <person name="Shvartsbeyn A."/>
            <person name="Gebregeorgis E."/>
            <person name="Geer K."/>
            <person name="Tsegaye G."/>
            <person name="Malek J."/>
            <person name="Ayodeji B."/>
            <person name="Shatsman S."/>
            <person name="McLeod M.P."/>
            <person name="Smajs D."/>
            <person name="Howell J.K."/>
            <person name="Pal S."/>
            <person name="Amin A."/>
            <person name="Vashisth P."/>
            <person name="McNeill T.Z."/>
            <person name="Xiang Q."/>
            <person name="Sodergren E."/>
            <person name="Baca E."/>
            <person name="Weinstock G.M."/>
            <person name="Norris S.J."/>
            <person name="Fraser C.M."/>
            <person name="Paulsen I.T."/>
        </authorList>
    </citation>
    <scope>NUCLEOTIDE SEQUENCE [LARGE SCALE GENOMIC DNA]</scope>
    <source>
        <strain evidence="2">ATCC 35405 / DSM 14222 / CIP 103919 / JCM 8153 / KCTC 15104</strain>
    </source>
</reference>
<dbReference type="Proteomes" id="UP000008212">
    <property type="component" value="Chromosome"/>
</dbReference>
<dbReference type="HOGENOM" id="CLU_196905_0_0_12"/>
<name>Q73N02_TREDE</name>
<evidence type="ECO:0000313" key="1">
    <source>
        <dbReference type="EMBL" id="AAS11871.1"/>
    </source>
</evidence>
<dbReference type="PaxDb" id="243275-TDE_1354"/>
<dbReference type="OrthoDB" id="9883092at2"/>
<gene>
    <name evidence="1" type="ordered locus">TDE_1354</name>
</gene>